<dbReference type="AlphaFoldDB" id="A0A084Y6N6"/>
<protein>
    <submittedName>
        <fullName evidence="1">Uncharacterized protein</fullName>
    </submittedName>
</protein>
<gene>
    <name evidence="1" type="ORF">AW09_004520</name>
</gene>
<evidence type="ECO:0000313" key="2">
    <source>
        <dbReference type="Proteomes" id="UP000020077"/>
    </source>
</evidence>
<evidence type="ECO:0000313" key="1">
    <source>
        <dbReference type="EMBL" id="KFB70380.1"/>
    </source>
</evidence>
<proteinExistence type="predicted"/>
<comment type="caution">
    <text evidence="1">The sequence shown here is derived from an EMBL/GenBank/DDBJ whole genome shotgun (WGS) entry which is preliminary data.</text>
</comment>
<dbReference type="Proteomes" id="UP000020077">
    <property type="component" value="Unassembled WGS sequence"/>
</dbReference>
<accession>A0A084Y6N6</accession>
<name>A0A084Y6N6_9PROT</name>
<reference evidence="1 2" key="1">
    <citation type="submission" date="2014-02" db="EMBL/GenBank/DDBJ databases">
        <title>Expanding our view of genomic diversity in Candidatus Accumulibacter clades.</title>
        <authorList>
            <person name="Skennerton C.T."/>
            <person name="Barr J.J."/>
            <person name="Slater F.R."/>
            <person name="Bond P.L."/>
            <person name="Tyson G.W."/>
        </authorList>
    </citation>
    <scope>NUCLEOTIDE SEQUENCE [LARGE SCALE GENOMIC DNA]</scope>
    <source>
        <strain evidence="2">BA-91</strain>
    </source>
</reference>
<dbReference type="EMBL" id="JDVG02000710">
    <property type="protein sequence ID" value="KFB70380.1"/>
    <property type="molecule type" value="Genomic_DNA"/>
</dbReference>
<sequence length="59" mass="6534">MFDLRLCNQHAIEGVTVLIFHHAGPARGHTYPESQFTGYYPEPGWVESGVGTFQGLGTR</sequence>
<organism evidence="1 2">
    <name type="scientific">Candidatus Accumulibacter phosphatis</name>
    <dbReference type="NCBI Taxonomy" id="327160"/>
    <lineage>
        <taxon>Bacteria</taxon>
        <taxon>Pseudomonadati</taxon>
        <taxon>Pseudomonadota</taxon>
        <taxon>Betaproteobacteria</taxon>
        <taxon>Candidatus Accumulibacter</taxon>
    </lineage>
</organism>